<dbReference type="OrthoDB" id="10362145at2759"/>
<keyword evidence="2" id="KW-1185">Reference proteome</keyword>
<organism evidence="1 2">
    <name type="scientific">Galdieria partita</name>
    <dbReference type="NCBI Taxonomy" id="83374"/>
    <lineage>
        <taxon>Eukaryota</taxon>
        <taxon>Rhodophyta</taxon>
        <taxon>Bangiophyceae</taxon>
        <taxon>Galdieriales</taxon>
        <taxon>Galdieriaceae</taxon>
        <taxon>Galdieria</taxon>
    </lineage>
</organism>
<dbReference type="Proteomes" id="UP001061958">
    <property type="component" value="Unassembled WGS sequence"/>
</dbReference>
<comment type="caution">
    <text evidence="1">The sequence shown here is derived from an EMBL/GenBank/DDBJ whole genome shotgun (WGS) entry which is preliminary data.</text>
</comment>
<name>A0A9C7Q2R8_9RHOD</name>
<sequence length="532" mass="61468">MGSVYSLRLLQHEVAREWLLAREEPKLPPSFMDSALALRHRVFLGSKPKFVDQLFKPVGVVNGVLIGYSLANYHLVLPADWVPTVEPVCRRFALDLSNNEFLELHWFQNNTVMTSWLKFANSNHRIRYFVLYEAPPHGKLPSKLLKSVELVLQRVDDQKPENEEDSYMLAQLADPSVHVLSLAQERLLSIIPKSRAKTKRHLGIFYGTARKTVYKDMSVVDDCFLPYRQCTHVLRETNEETLNNDETDLDSLNSIHKNIKLPLINIRDGAMMIKEFLSMERQHFDDKSVQKEAGNMNSFERRQRRRYILSVKRAHKDRNDNCGNTKTEGTVFQAAELLSSQLFSHPTRNVVNSMDTQVRERHALTEAKLAEMEHLQVGLYECGVTYSLPLSERSSEHDISQGVANQSTESDASLQWIDFDPIERASDVEDNCAHFDKKVGKFSNSVAKCSLQEPCDSHHQHPCYQSGAKRKSKVMQHLSCSPWDDFEEKYNDDFLNTLNHYLFAMENDDGDYFRMTDTKEDELQNFLERNFV</sequence>
<dbReference type="AlphaFoldDB" id="A0A9C7Q2R8"/>
<protein>
    <submittedName>
        <fullName evidence="1">Uncharacterized protein</fullName>
    </submittedName>
</protein>
<proteinExistence type="predicted"/>
<accession>A0A9C7Q2R8</accession>
<evidence type="ECO:0000313" key="2">
    <source>
        <dbReference type="Proteomes" id="UP001061958"/>
    </source>
</evidence>
<reference evidence="1" key="2">
    <citation type="submission" date="2022-01" db="EMBL/GenBank/DDBJ databases">
        <authorList>
            <person name="Hirooka S."/>
            <person name="Miyagishima S.Y."/>
        </authorList>
    </citation>
    <scope>NUCLEOTIDE SEQUENCE</scope>
    <source>
        <strain evidence="1">NBRC 102759</strain>
    </source>
</reference>
<gene>
    <name evidence="1" type="ORF">GpartN1_g6781.t1</name>
</gene>
<evidence type="ECO:0000313" key="1">
    <source>
        <dbReference type="EMBL" id="GJQ14990.1"/>
    </source>
</evidence>
<reference evidence="1" key="1">
    <citation type="journal article" date="2022" name="Proc. Natl. Acad. Sci. U.S.A.">
        <title>Life cycle and functional genomics of the unicellular red alga Galdieria for elucidating algal and plant evolution and industrial use.</title>
        <authorList>
            <person name="Hirooka S."/>
            <person name="Itabashi T."/>
            <person name="Ichinose T.M."/>
            <person name="Onuma R."/>
            <person name="Fujiwara T."/>
            <person name="Yamashita S."/>
            <person name="Jong L.W."/>
            <person name="Tomita R."/>
            <person name="Iwane A.H."/>
            <person name="Miyagishima S.Y."/>
        </authorList>
    </citation>
    <scope>NUCLEOTIDE SEQUENCE</scope>
    <source>
        <strain evidence="1">NBRC 102759</strain>
    </source>
</reference>
<dbReference type="EMBL" id="BQMJ01000063">
    <property type="protein sequence ID" value="GJQ14990.1"/>
    <property type="molecule type" value="Genomic_DNA"/>
</dbReference>